<dbReference type="Gene3D" id="3.10.450.50">
    <property type="match status" value="1"/>
</dbReference>
<dbReference type="InterPro" id="IPR004027">
    <property type="entry name" value="SEC_C_motif"/>
</dbReference>
<evidence type="ECO:0000313" key="2">
    <source>
        <dbReference type="Proteomes" id="UP000315995"/>
    </source>
</evidence>
<organism evidence="1 2">
    <name type="scientific">Persicimonas caeni</name>
    <dbReference type="NCBI Taxonomy" id="2292766"/>
    <lineage>
        <taxon>Bacteria</taxon>
        <taxon>Deltaproteobacteria</taxon>
        <taxon>Bradymonadales</taxon>
        <taxon>Bradymonadaceae</taxon>
        <taxon>Persicimonas</taxon>
    </lineage>
</organism>
<accession>A0A4Y6PZ79</accession>
<dbReference type="InterPro" id="IPR011989">
    <property type="entry name" value="ARM-like"/>
</dbReference>
<protein>
    <recommendedName>
        <fullName evidence="3">DUF1186 domain-containing protein</fullName>
    </recommendedName>
</protein>
<evidence type="ECO:0000313" key="1">
    <source>
        <dbReference type="EMBL" id="QDG53612.1"/>
    </source>
</evidence>
<dbReference type="Gene3D" id="1.25.10.10">
    <property type="entry name" value="Leucine-rich Repeat Variant"/>
    <property type="match status" value="1"/>
</dbReference>
<dbReference type="OrthoDB" id="21421at2"/>
<keyword evidence="2" id="KW-1185">Reference proteome</keyword>
<dbReference type="EMBL" id="CP041186">
    <property type="protein sequence ID" value="QDG53612.1"/>
    <property type="molecule type" value="Genomic_DNA"/>
</dbReference>
<accession>A0A5B8YE54</accession>
<dbReference type="SUPFAM" id="SSF103642">
    <property type="entry name" value="Sec-C motif"/>
    <property type="match status" value="1"/>
</dbReference>
<gene>
    <name evidence="1" type="ORF">FIV42_23560</name>
</gene>
<reference evidence="1 2" key="1">
    <citation type="submission" date="2019-06" db="EMBL/GenBank/DDBJ databases">
        <title>Persicimonas caeni gen. nov., sp. nov., a predatory bacterium isolated from solar saltern.</title>
        <authorList>
            <person name="Wang S."/>
        </authorList>
    </citation>
    <scope>NUCLEOTIDE SEQUENCE [LARGE SCALE GENOMIC DNA]</scope>
    <source>
        <strain evidence="1 2">YN101</strain>
    </source>
</reference>
<dbReference type="RefSeq" id="WP_141200066.1">
    <property type="nucleotide sequence ID" value="NZ_CP041186.1"/>
</dbReference>
<evidence type="ECO:0008006" key="3">
    <source>
        <dbReference type="Google" id="ProtNLM"/>
    </source>
</evidence>
<name>A0A4Y6PZ79_PERCE</name>
<dbReference type="Pfam" id="PF02810">
    <property type="entry name" value="SEC-C"/>
    <property type="match status" value="1"/>
</dbReference>
<proteinExistence type="predicted"/>
<sequence length="281" mass="31497">MSENKSSTYTDEEIEARINALFEHGESLDHESRRRIVELGEAATPRLVAIVQDKRLWDDQAPGEGFAPIYAAEILGELRDEEALSPLFDVLREVDPDAILDDAITDSIRAFGQDAIKPGLRKLDSWDDPFLEDLAYVFSGLPVRHEKILQVLLKYFVKNPVPGAELLANYGDPTAIDALEVALDRYIVAAAGDPKYRRPIITLAESIEALGGELTEEEHRVVEDLKSLRTRSEEVLDKLAKKKAPDDSATVKNARDIGRNDPCWCGSGKKYKRCHWAEDNR</sequence>
<dbReference type="Proteomes" id="UP000315995">
    <property type="component" value="Chromosome"/>
</dbReference>
<dbReference type="AlphaFoldDB" id="A0A4Y6PZ79"/>